<organism evidence="1">
    <name type="scientific">Mesocestoides corti</name>
    <name type="common">Flatworm</name>
    <dbReference type="NCBI Taxonomy" id="53468"/>
    <lineage>
        <taxon>Eukaryota</taxon>
        <taxon>Metazoa</taxon>
        <taxon>Spiralia</taxon>
        <taxon>Lophotrochozoa</taxon>
        <taxon>Platyhelminthes</taxon>
        <taxon>Cestoda</taxon>
        <taxon>Eucestoda</taxon>
        <taxon>Cyclophyllidea</taxon>
        <taxon>Mesocestoididae</taxon>
        <taxon>Mesocestoides</taxon>
    </lineage>
</organism>
<protein>
    <submittedName>
        <fullName evidence="1">Secreted protein</fullName>
    </submittedName>
</protein>
<name>A0A5K3G1F6_MESCO</name>
<proteinExistence type="predicted"/>
<dbReference type="WBParaSite" id="MCU_013945-RA">
    <property type="protein sequence ID" value="MCU_013945-RA"/>
    <property type="gene ID" value="MCU_013945"/>
</dbReference>
<sequence>FLAFFGLSKHLFERALIPTVASFVCQQKPLALSRPLQVDFTCRVGHQCLHILIVQSTPLRSLLLSLSYYSATEIALGCVTSLSNNNYACKLFIHMNAKLSCARSFYYCSRQLGHCPTTISLVPDFIED</sequence>
<accession>A0A5K3G1F6</accession>
<dbReference type="AlphaFoldDB" id="A0A5K3G1F6"/>
<reference evidence="1" key="1">
    <citation type="submission" date="2019-11" db="UniProtKB">
        <authorList>
            <consortium name="WormBaseParasite"/>
        </authorList>
    </citation>
    <scope>IDENTIFICATION</scope>
</reference>
<evidence type="ECO:0000313" key="1">
    <source>
        <dbReference type="WBParaSite" id="MCU_013945-RA"/>
    </source>
</evidence>